<evidence type="ECO:0000313" key="6">
    <source>
        <dbReference type="EMBL" id="MBJ7538979.1"/>
    </source>
</evidence>
<keyword evidence="4" id="KW-0804">Transcription</keyword>
<sequence length="326" mass="37045">MHLDEILKLDIKLLVAFVTIMEEGSVSRAAERLGVTQPALSKSLQRLRELFKDSLFTRQAYGLSPTARATELQDMIQPILHSLSTLMIPSELNLKTLKRRFKIRVNEADLETFIEPLLAELHYQTPGVRLSISNCEENIFDELLAGNTDLTIMHMADTPGNIRSKLIGYMSSCVIISEANPLFNKEEVSLDDLLKYNTVTHHLPSHSSSAFVATVSKLKQQGYAVEPTLETDSLMVAMQAVKRGMSFFAPRSIGELFLEITRNKNNFYPVRVLPMPKELLKADTNGGDRPVQICWHERSNNDPSHRWLREKIIHFMRESPWIKATI</sequence>
<dbReference type="Pfam" id="PF00126">
    <property type="entry name" value="HTH_1"/>
    <property type="match status" value="1"/>
</dbReference>
<gene>
    <name evidence="6" type="ORF">I8J31_14965</name>
</gene>
<dbReference type="InterPro" id="IPR036388">
    <property type="entry name" value="WH-like_DNA-bd_sf"/>
</dbReference>
<evidence type="ECO:0000256" key="4">
    <source>
        <dbReference type="ARBA" id="ARBA00023163"/>
    </source>
</evidence>
<dbReference type="Gene3D" id="1.10.10.10">
    <property type="entry name" value="Winged helix-like DNA-binding domain superfamily/Winged helix DNA-binding domain"/>
    <property type="match status" value="1"/>
</dbReference>
<dbReference type="EMBL" id="JAEMNX010000019">
    <property type="protein sequence ID" value="MBJ7538979.1"/>
    <property type="molecule type" value="Genomic_DNA"/>
</dbReference>
<evidence type="ECO:0000259" key="5">
    <source>
        <dbReference type="PROSITE" id="PS50931"/>
    </source>
</evidence>
<dbReference type="PRINTS" id="PR00039">
    <property type="entry name" value="HTHLYSR"/>
</dbReference>
<dbReference type="Gene3D" id="3.40.190.10">
    <property type="entry name" value="Periplasmic binding protein-like II"/>
    <property type="match status" value="2"/>
</dbReference>
<comment type="caution">
    <text evidence="6">The sequence shown here is derived from an EMBL/GenBank/DDBJ whole genome shotgun (WGS) entry which is preliminary data.</text>
</comment>
<dbReference type="InterPro" id="IPR036390">
    <property type="entry name" value="WH_DNA-bd_sf"/>
</dbReference>
<evidence type="ECO:0000256" key="2">
    <source>
        <dbReference type="ARBA" id="ARBA00023015"/>
    </source>
</evidence>
<accession>A0A934JS23</accession>
<dbReference type="SUPFAM" id="SSF46785">
    <property type="entry name" value="Winged helix' DNA-binding domain"/>
    <property type="match status" value="1"/>
</dbReference>
<dbReference type="InterPro" id="IPR050389">
    <property type="entry name" value="LysR-type_TF"/>
</dbReference>
<feature type="domain" description="HTH lysR-type" evidence="5">
    <location>
        <begin position="9"/>
        <end position="66"/>
    </location>
</feature>
<keyword evidence="2" id="KW-0805">Transcription regulation</keyword>
<dbReference type="GO" id="GO:0003700">
    <property type="term" value="F:DNA-binding transcription factor activity"/>
    <property type="evidence" value="ECO:0007669"/>
    <property type="project" value="InterPro"/>
</dbReference>
<evidence type="ECO:0000313" key="7">
    <source>
        <dbReference type="Proteomes" id="UP000628710"/>
    </source>
</evidence>
<dbReference type="InterPro" id="IPR005119">
    <property type="entry name" value="LysR_subst-bd"/>
</dbReference>
<evidence type="ECO:0000256" key="1">
    <source>
        <dbReference type="ARBA" id="ARBA00009437"/>
    </source>
</evidence>
<keyword evidence="3" id="KW-0238">DNA-binding</keyword>
<dbReference type="GO" id="GO:0003677">
    <property type="term" value="F:DNA binding"/>
    <property type="evidence" value="ECO:0007669"/>
    <property type="project" value="UniProtKB-KW"/>
</dbReference>
<dbReference type="SUPFAM" id="SSF53850">
    <property type="entry name" value="Periplasmic binding protein-like II"/>
    <property type="match status" value="1"/>
</dbReference>
<reference evidence="6" key="1">
    <citation type="submission" date="2020-12" db="EMBL/GenBank/DDBJ databases">
        <title>Marinomonas arctica sp. nov., a psychrotolerant bacterium isolated from the Arctic.</title>
        <authorList>
            <person name="Zhang Y."/>
        </authorList>
    </citation>
    <scope>NUCLEOTIDE SEQUENCE</scope>
    <source>
        <strain evidence="6">C1424</strain>
    </source>
</reference>
<dbReference type="RefSeq" id="WP_199469380.1">
    <property type="nucleotide sequence ID" value="NZ_JAEMNX010000019.1"/>
</dbReference>
<dbReference type="AlphaFoldDB" id="A0A934JS23"/>
<dbReference type="InterPro" id="IPR000847">
    <property type="entry name" value="LysR_HTH_N"/>
</dbReference>
<dbReference type="PANTHER" id="PTHR30118:SF15">
    <property type="entry name" value="TRANSCRIPTIONAL REGULATORY PROTEIN"/>
    <property type="match status" value="1"/>
</dbReference>
<comment type="similarity">
    <text evidence="1">Belongs to the LysR transcriptional regulatory family.</text>
</comment>
<name>A0A934JS23_9GAMM</name>
<proteinExistence type="inferred from homology"/>
<dbReference type="Pfam" id="PF03466">
    <property type="entry name" value="LysR_substrate"/>
    <property type="match status" value="1"/>
</dbReference>
<dbReference type="PROSITE" id="PS50931">
    <property type="entry name" value="HTH_LYSR"/>
    <property type="match status" value="1"/>
</dbReference>
<organism evidence="6 7">
    <name type="scientific">Marinomonas transparens</name>
    <dbReference type="NCBI Taxonomy" id="2795388"/>
    <lineage>
        <taxon>Bacteria</taxon>
        <taxon>Pseudomonadati</taxon>
        <taxon>Pseudomonadota</taxon>
        <taxon>Gammaproteobacteria</taxon>
        <taxon>Oceanospirillales</taxon>
        <taxon>Oceanospirillaceae</taxon>
        <taxon>Marinomonas</taxon>
    </lineage>
</organism>
<dbReference type="Proteomes" id="UP000628710">
    <property type="component" value="Unassembled WGS sequence"/>
</dbReference>
<evidence type="ECO:0000256" key="3">
    <source>
        <dbReference type="ARBA" id="ARBA00023125"/>
    </source>
</evidence>
<keyword evidence="7" id="KW-1185">Reference proteome</keyword>
<dbReference type="PANTHER" id="PTHR30118">
    <property type="entry name" value="HTH-TYPE TRANSCRIPTIONAL REGULATOR LEUO-RELATED"/>
    <property type="match status" value="1"/>
</dbReference>
<protein>
    <submittedName>
        <fullName evidence="6">LysR family transcriptional regulator</fullName>
    </submittedName>
</protein>